<keyword evidence="2" id="KW-1185">Reference proteome</keyword>
<accession>A0A286D6A3</accession>
<reference evidence="1 2" key="1">
    <citation type="submission" date="2017-09" db="EMBL/GenBank/DDBJ databases">
        <authorList>
            <person name="Ehlers B."/>
            <person name="Leendertz F.H."/>
        </authorList>
    </citation>
    <scope>NUCLEOTIDE SEQUENCE [LARGE SCALE GENOMIC DNA]</scope>
    <source>
        <strain evidence="1 2">CGMCC 1.10978</strain>
    </source>
</reference>
<proteinExistence type="predicted"/>
<protein>
    <submittedName>
        <fullName evidence="1">Uncharacterized protein</fullName>
    </submittedName>
</protein>
<organism evidence="1 2">
    <name type="scientific">Pseudoxanthomonas wuyuanensis</name>
    <dbReference type="NCBI Taxonomy" id="1073196"/>
    <lineage>
        <taxon>Bacteria</taxon>
        <taxon>Pseudomonadati</taxon>
        <taxon>Pseudomonadota</taxon>
        <taxon>Gammaproteobacteria</taxon>
        <taxon>Lysobacterales</taxon>
        <taxon>Lysobacteraceae</taxon>
        <taxon>Pseudoxanthomonas</taxon>
    </lineage>
</organism>
<evidence type="ECO:0000313" key="1">
    <source>
        <dbReference type="EMBL" id="SOD54191.1"/>
    </source>
</evidence>
<dbReference type="AlphaFoldDB" id="A0A286D6A3"/>
<dbReference type="EMBL" id="OCND01000003">
    <property type="protein sequence ID" value="SOD54191.1"/>
    <property type="molecule type" value="Genomic_DNA"/>
</dbReference>
<sequence length="29" mass="2682">MQMTIPSQLAGPWAPAAGAAAAIASNGAG</sequence>
<name>A0A286D6A3_9GAMM</name>
<dbReference type="Proteomes" id="UP000219374">
    <property type="component" value="Unassembled WGS sequence"/>
</dbReference>
<evidence type="ECO:0000313" key="2">
    <source>
        <dbReference type="Proteomes" id="UP000219374"/>
    </source>
</evidence>
<gene>
    <name evidence="1" type="ORF">SAMN06296416_103133</name>
</gene>